<proteinExistence type="predicted"/>
<reference evidence="1 2" key="1">
    <citation type="journal article" date="2019" name="Environ. Microbiol.">
        <title>At the nexus of three kingdoms: the genome of the mycorrhizal fungus Gigaspora margarita provides insights into plant, endobacterial and fungal interactions.</title>
        <authorList>
            <person name="Venice F."/>
            <person name="Ghignone S."/>
            <person name="Salvioli di Fossalunga A."/>
            <person name="Amselem J."/>
            <person name="Novero M."/>
            <person name="Xianan X."/>
            <person name="Sedzielewska Toro K."/>
            <person name="Morin E."/>
            <person name="Lipzen A."/>
            <person name="Grigoriev I.V."/>
            <person name="Henrissat B."/>
            <person name="Martin F.M."/>
            <person name="Bonfante P."/>
        </authorList>
    </citation>
    <scope>NUCLEOTIDE SEQUENCE [LARGE SCALE GENOMIC DNA]</scope>
    <source>
        <strain evidence="1 2">BEG34</strain>
    </source>
</reference>
<dbReference type="Proteomes" id="UP000439903">
    <property type="component" value="Unassembled WGS sequence"/>
</dbReference>
<gene>
    <name evidence="1" type="ORF">F8M41_003423</name>
</gene>
<organism evidence="1 2">
    <name type="scientific">Gigaspora margarita</name>
    <dbReference type="NCBI Taxonomy" id="4874"/>
    <lineage>
        <taxon>Eukaryota</taxon>
        <taxon>Fungi</taxon>
        <taxon>Fungi incertae sedis</taxon>
        <taxon>Mucoromycota</taxon>
        <taxon>Glomeromycotina</taxon>
        <taxon>Glomeromycetes</taxon>
        <taxon>Diversisporales</taxon>
        <taxon>Gigasporaceae</taxon>
        <taxon>Gigaspora</taxon>
    </lineage>
</organism>
<name>A0A8H4B4P6_GIGMA</name>
<accession>A0A8H4B4P6</accession>
<sequence>MLNETLSIYKKGLIDRLKEWIIKISNIIEGDSTKRLFNETDMFIDFSLEESLKCLIIDQCGNNPNLNDDLIVHACKEA</sequence>
<protein>
    <submittedName>
        <fullName evidence="1">E3 ubiquitin-protein ligase</fullName>
    </submittedName>
</protein>
<dbReference type="AlphaFoldDB" id="A0A8H4B4P6"/>
<dbReference type="EMBL" id="WTPW01000014">
    <property type="protein sequence ID" value="KAF0560089.1"/>
    <property type="molecule type" value="Genomic_DNA"/>
</dbReference>
<keyword evidence="2" id="KW-1185">Reference proteome</keyword>
<evidence type="ECO:0000313" key="1">
    <source>
        <dbReference type="EMBL" id="KAF0560089.1"/>
    </source>
</evidence>
<evidence type="ECO:0000313" key="2">
    <source>
        <dbReference type="Proteomes" id="UP000439903"/>
    </source>
</evidence>
<comment type="caution">
    <text evidence="1">The sequence shown here is derived from an EMBL/GenBank/DDBJ whole genome shotgun (WGS) entry which is preliminary data.</text>
</comment>